<proteinExistence type="predicted"/>
<evidence type="ECO:0000313" key="2">
    <source>
        <dbReference type="EMBL" id="KKU40296.1"/>
    </source>
</evidence>
<sequence>MSSPSLESQSLLPIILASLVSWGSVSGLMRFLQGAPSWVTVSAHIFFTASLFSIVFTGYYQIYKNAHPFTTAAVAVLAYITAEIVFWTLAFPDAQPYHYTYLDWVIPLFIATSVIYFAGVLFRQPKIIGK</sequence>
<name>A0A0G1Q5H6_9BACT</name>
<accession>A0A0G1Q5H6</accession>
<keyword evidence="1" id="KW-1133">Transmembrane helix</keyword>
<evidence type="ECO:0000313" key="3">
    <source>
        <dbReference type="Proteomes" id="UP000034795"/>
    </source>
</evidence>
<feature type="transmembrane region" description="Helical" evidence="1">
    <location>
        <begin position="38"/>
        <end position="60"/>
    </location>
</feature>
<protein>
    <submittedName>
        <fullName evidence="2">Uncharacterized protein</fullName>
    </submittedName>
</protein>
<keyword evidence="1" id="KW-0472">Membrane</keyword>
<organism evidence="2 3">
    <name type="scientific">Candidatus Uhrbacteria bacterium GW2011_GWE2_46_68</name>
    <dbReference type="NCBI Taxonomy" id="1618994"/>
    <lineage>
        <taxon>Bacteria</taxon>
        <taxon>Candidatus Uhriibacteriota</taxon>
    </lineage>
</organism>
<dbReference type="STRING" id="1618994.UX57_C0020G0004"/>
<dbReference type="AlphaFoldDB" id="A0A0G1Q5H6"/>
<reference evidence="2 3" key="1">
    <citation type="journal article" date="2015" name="Nature">
        <title>rRNA introns, odd ribosomes, and small enigmatic genomes across a large radiation of phyla.</title>
        <authorList>
            <person name="Brown C.T."/>
            <person name="Hug L.A."/>
            <person name="Thomas B.C."/>
            <person name="Sharon I."/>
            <person name="Castelle C.J."/>
            <person name="Singh A."/>
            <person name="Wilkins M.J."/>
            <person name="Williams K.H."/>
            <person name="Banfield J.F."/>
        </authorList>
    </citation>
    <scope>NUCLEOTIDE SEQUENCE [LARGE SCALE GENOMIC DNA]</scope>
</reference>
<evidence type="ECO:0000256" key="1">
    <source>
        <dbReference type="SAM" id="Phobius"/>
    </source>
</evidence>
<dbReference type="Proteomes" id="UP000034795">
    <property type="component" value="Unassembled WGS sequence"/>
</dbReference>
<keyword evidence="1" id="KW-0812">Transmembrane</keyword>
<comment type="caution">
    <text evidence="2">The sequence shown here is derived from an EMBL/GenBank/DDBJ whole genome shotgun (WGS) entry which is preliminary data.</text>
</comment>
<feature type="transmembrane region" description="Helical" evidence="1">
    <location>
        <begin position="104"/>
        <end position="122"/>
    </location>
</feature>
<feature type="transmembrane region" description="Helical" evidence="1">
    <location>
        <begin position="72"/>
        <end position="92"/>
    </location>
</feature>
<gene>
    <name evidence="2" type="ORF">UX57_C0020G0004</name>
</gene>
<dbReference type="EMBL" id="LCMS01000020">
    <property type="protein sequence ID" value="KKU40296.1"/>
    <property type="molecule type" value="Genomic_DNA"/>
</dbReference>